<feature type="region of interest" description="Disordered" evidence="3">
    <location>
        <begin position="182"/>
        <end position="222"/>
    </location>
</feature>
<comment type="caution">
    <text evidence="5">The sequence shown here is derived from an EMBL/GenBank/DDBJ whole genome shotgun (WGS) entry which is preliminary data.</text>
</comment>
<dbReference type="InterPro" id="IPR001584">
    <property type="entry name" value="Integrase_cat-core"/>
</dbReference>
<dbReference type="Pfam" id="PF07727">
    <property type="entry name" value="RVT_2"/>
    <property type="match status" value="1"/>
</dbReference>
<dbReference type="Pfam" id="PF13976">
    <property type="entry name" value="gag_pre-integrs"/>
    <property type="match status" value="1"/>
</dbReference>
<dbReference type="GO" id="GO:0046872">
    <property type="term" value="F:metal ion binding"/>
    <property type="evidence" value="ECO:0007669"/>
    <property type="project" value="UniProtKB-KW"/>
</dbReference>
<evidence type="ECO:0000256" key="3">
    <source>
        <dbReference type="SAM" id="MobiDB-lite"/>
    </source>
</evidence>
<dbReference type="InterPro" id="IPR057670">
    <property type="entry name" value="SH3_retrovirus"/>
</dbReference>
<dbReference type="InterPro" id="IPR039537">
    <property type="entry name" value="Retrotran_Ty1/copia-like"/>
</dbReference>
<accession>A0A6D2KQZ7</accession>
<keyword evidence="6" id="KW-1185">Reference proteome</keyword>
<dbReference type="Proteomes" id="UP000467841">
    <property type="component" value="Unassembled WGS sequence"/>
</dbReference>
<feature type="compositionally biased region" description="Low complexity" evidence="3">
    <location>
        <begin position="601"/>
        <end position="622"/>
    </location>
</feature>
<keyword evidence="2" id="KW-0378">Hydrolase</keyword>
<keyword evidence="1" id="KW-0479">Metal-binding</keyword>
<dbReference type="Pfam" id="PF25597">
    <property type="entry name" value="SH3_retrovirus"/>
    <property type="match status" value="1"/>
</dbReference>
<evidence type="ECO:0000256" key="2">
    <source>
        <dbReference type="ARBA" id="ARBA00022801"/>
    </source>
</evidence>
<feature type="compositionally biased region" description="Polar residues" evidence="3">
    <location>
        <begin position="210"/>
        <end position="222"/>
    </location>
</feature>
<sequence length="808" mass="90473">MIIGWIRTSIDPKIRSTVTFVPEASTLWDNLEKRFSVQNGEELDTIKTSRSCMCEASADIAKEREDVRVHKFLFGLDESRFRNIRSQIIDEDPLPDMNNVYSRVIREEQHNHKARAQEVKMETAIGFTVQSELLKEETARAAAAVFRTRDPNRFCTHCSRKGHDNSECFLLHGYPDWWYEQQQHGAQSQRGRGGRTSNTSSRGRGRGNMTRANNTTASSTVGWSPEQLAQLIQLLQTPRSTITSEKLTGNPAHGDVIIDTGASHHMTGNLSIIFDVVDITPSSVIFPDGNTSRAVKSGKLTLSRDYYLTDSKKLSQSELWHWRLGHPSYRILSSLPTLHNFSFDSDQASACEICFRAKQSRGVFRDSSNKASEPFSLIHCDVWGPYCTLSSCGAAYFLTVVDDYSRAVWTYLILEKSKVANLLKEFFAHTERQFGTKVKKIRTDNRTEFMVLSSSSVNKGESVLTAAHLINYTPTKVLDGKSLYEVLFGAPPAYDQLRVFGCLCFPHCRSRDKDKFGDRSRRCIFVGYPYGKKAWLLYDLESNEFLSSRDVVFSEDVFPGVDNPNYVSPPLNTYDPTIDDWLLLNVITSESSPVPSPHPPTTLVSVDTPSPSSPLATPSASPNDATVSSPGLPEILGKGLRLKTPSVLLKDYITHSAHLDNNKPIHVLSSPARGPPQTSSGNIMYPIANYVSDSHFSASHRAFVAAILSSHPHTHYSEAVKEKVWRDAMTKEIDALDESETWDITSLPPGKKAIGTMWIYTNKFRSDGTLERHKVRLVALGNNQEAGEDFTETFAPVAKHTTVRFFYA</sequence>
<organism evidence="5 6">
    <name type="scientific">Microthlaspi erraticum</name>
    <dbReference type="NCBI Taxonomy" id="1685480"/>
    <lineage>
        <taxon>Eukaryota</taxon>
        <taxon>Viridiplantae</taxon>
        <taxon>Streptophyta</taxon>
        <taxon>Embryophyta</taxon>
        <taxon>Tracheophyta</taxon>
        <taxon>Spermatophyta</taxon>
        <taxon>Magnoliopsida</taxon>
        <taxon>eudicotyledons</taxon>
        <taxon>Gunneridae</taxon>
        <taxon>Pentapetalae</taxon>
        <taxon>rosids</taxon>
        <taxon>malvids</taxon>
        <taxon>Brassicales</taxon>
        <taxon>Brassicaceae</taxon>
        <taxon>Coluteocarpeae</taxon>
        <taxon>Microthlaspi</taxon>
    </lineage>
</organism>
<feature type="domain" description="Integrase catalytic" evidence="4">
    <location>
        <begin position="370"/>
        <end position="481"/>
    </location>
</feature>
<feature type="region of interest" description="Disordered" evidence="3">
    <location>
        <begin position="591"/>
        <end position="630"/>
    </location>
</feature>
<dbReference type="Gene3D" id="3.30.420.10">
    <property type="entry name" value="Ribonuclease H-like superfamily/Ribonuclease H"/>
    <property type="match status" value="1"/>
</dbReference>
<evidence type="ECO:0000313" key="6">
    <source>
        <dbReference type="Proteomes" id="UP000467841"/>
    </source>
</evidence>
<dbReference type="PANTHER" id="PTHR42648">
    <property type="entry name" value="TRANSPOSASE, PUTATIVE-RELATED"/>
    <property type="match status" value="1"/>
</dbReference>
<dbReference type="InterPro" id="IPR012337">
    <property type="entry name" value="RNaseH-like_sf"/>
</dbReference>
<evidence type="ECO:0000259" key="4">
    <source>
        <dbReference type="PROSITE" id="PS50994"/>
    </source>
</evidence>
<dbReference type="GO" id="GO:0015074">
    <property type="term" value="P:DNA integration"/>
    <property type="evidence" value="ECO:0007669"/>
    <property type="project" value="InterPro"/>
</dbReference>
<dbReference type="EMBL" id="CACVBM020001429">
    <property type="protein sequence ID" value="CAA7049816.1"/>
    <property type="molecule type" value="Genomic_DNA"/>
</dbReference>
<dbReference type="InterPro" id="IPR036397">
    <property type="entry name" value="RNaseH_sf"/>
</dbReference>
<protein>
    <recommendedName>
        <fullName evidence="4">Integrase catalytic domain-containing protein</fullName>
    </recommendedName>
</protein>
<dbReference type="GO" id="GO:0016787">
    <property type="term" value="F:hydrolase activity"/>
    <property type="evidence" value="ECO:0007669"/>
    <property type="project" value="UniProtKB-KW"/>
</dbReference>
<dbReference type="SUPFAM" id="SSF53098">
    <property type="entry name" value="Ribonuclease H-like"/>
    <property type="match status" value="1"/>
</dbReference>
<dbReference type="InterPro" id="IPR013103">
    <property type="entry name" value="RVT_2"/>
</dbReference>
<gene>
    <name evidence="5" type="ORF">MERR_LOCUS37051</name>
</gene>
<proteinExistence type="predicted"/>
<dbReference type="OrthoDB" id="1750165at2759"/>
<feature type="compositionally biased region" description="Low complexity" evidence="3">
    <location>
        <begin position="187"/>
        <end position="202"/>
    </location>
</feature>
<dbReference type="InterPro" id="IPR025724">
    <property type="entry name" value="GAG-pre-integrase_dom"/>
</dbReference>
<dbReference type="AlphaFoldDB" id="A0A6D2KQZ7"/>
<dbReference type="PANTHER" id="PTHR42648:SF31">
    <property type="entry name" value="RNA-DIRECTED DNA POLYMERASE"/>
    <property type="match status" value="1"/>
</dbReference>
<evidence type="ECO:0000256" key="1">
    <source>
        <dbReference type="ARBA" id="ARBA00022723"/>
    </source>
</evidence>
<reference evidence="5" key="1">
    <citation type="submission" date="2020-01" db="EMBL/GenBank/DDBJ databases">
        <authorList>
            <person name="Mishra B."/>
        </authorList>
    </citation>
    <scope>NUCLEOTIDE SEQUENCE [LARGE SCALE GENOMIC DNA]</scope>
</reference>
<evidence type="ECO:0000313" key="5">
    <source>
        <dbReference type="EMBL" id="CAA7049816.1"/>
    </source>
</evidence>
<dbReference type="GO" id="GO:0003676">
    <property type="term" value="F:nucleic acid binding"/>
    <property type="evidence" value="ECO:0007669"/>
    <property type="project" value="InterPro"/>
</dbReference>
<dbReference type="PROSITE" id="PS50994">
    <property type="entry name" value="INTEGRASE"/>
    <property type="match status" value="1"/>
</dbReference>
<name>A0A6D2KQZ7_9BRAS</name>